<dbReference type="RefSeq" id="WP_183412248.1">
    <property type="nucleotide sequence ID" value="NZ_JACHYB010000001.1"/>
</dbReference>
<proteinExistence type="inferred from homology"/>
<evidence type="ECO:0000313" key="11">
    <source>
        <dbReference type="Proteomes" id="UP000544222"/>
    </source>
</evidence>
<protein>
    <submittedName>
        <fullName evidence="10">Cation diffusion facilitator family transporter</fullName>
    </submittedName>
</protein>
<evidence type="ECO:0000256" key="3">
    <source>
        <dbReference type="ARBA" id="ARBA00022448"/>
    </source>
</evidence>
<keyword evidence="5 7" id="KW-1133">Transmembrane helix</keyword>
<gene>
    <name evidence="10" type="ORF">FHX64_000506</name>
</gene>
<comment type="similarity">
    <text evidence="2">Belongs to the cation diffusion facilitator (CDF) transporter (TC 2.A.4) family.</text>
</comment>
<keyword evidence="11" id="KW-1185">Reference proteome</keyword>
<dbReference type="PANTHER" id="PTHR43840">
    <property type="entry name" value="MITOCHONDRIAL METAL TRANSPORTER 1-RELATED"/>
    <property type="match status" value="1"/>
</dbReference>
<dbReference type="InterPro" id="IPR058533">
    <property type="entry name" value="Cation_efflux_TM"/>
</dbReference>
<name>A0A7W5DQA4_9PORP</name>
<dbReference type="Pfam" id="PF01545">
    <property type="entry name" value="Cation_efflux"/>
    <property type="match status" value="1"/>
</dbReference>
<dbReference type="Gene3D" id="3.30.70.1350">
    <property type="entry name" value="Cation efflux protein, cytoplasmic domain"/>
    <property type="match status" value="1"/>
</dbReference>
<dbReference type="InterPro" id="IPR050291">
    <property type="entry name" value="CDF_Transporter"/>
</dbReference>
<feature type="transmembrane region" description="Helical" evidence="7">
    <location>
        <begin position="79"/>
        <end position="98"/>
    </location>
</feature>
<dbReference type="SUPFAM" id="SSF161111">
    <property type="entry name" value="Cation efflux protein transmembrane domain-like"/>
    <property type="match status" value="1"/>
</dbReference>
<organism evidence="10 11">
    <name type="scientific">Microbacter margulisiae</name>
    <dbReference type="NCBI Taxonomy" id="1350067"/>
    <lineage>
        <taxon>Bacteria</taxon>
        <taxon>Pseudomonadati</taxon>
        <taxon>Bacteroidota</taxon>
        <taxon>Bacteroidia</taxon>
        <taxon>Bacteroidales</taxon>
        <taxon>Porphyromonadaceae</taxon>
        <taxon>Microbacter</taxon>
    </lineage>
</organism>
<dbReference type="AlphaFoldDB" id="A0A7W5DQA4"/>
<dbReference type="InterPro" id="IPR027469">
    <property type="entry name" value="Cation_efflux_TMD_sf"/>
</dbReference>
<reference evidence="10 11" key="1">
    <citation type="submission" date="2020-08" db="EMBL/GenBank/DDBJ databases">
        <title>Genomic Encyclopedia of Type Strains, Phase IV (KMG-IV): sequencing the most valuable type-strain genomes for metagenomic binning, comparative biology and taxonomic classification.</title>
        <authorList>
            <person name="Goeker M."/>
        </authorList>
    </citation>
    <scope>NUCLEOTIDE SEQUENCE [LARGE SCALE GENOMIC DNA]</scope>
    <source>
        <strain evidence="10 11">DSM 27471</strain>
    </source>
</reference>
<keyword evidence="3" id="KW-0813">Transport</keyword>
<dbReference type="EMBL" id="JACHYB010000001">
    <property type="protein sequence ID" value="MBB3186343.1"/>
    <property type="molecule type" value="Genomic_DNA"/>
</dbReference>
<sequence>MSSEKITVSVLSVAAALFLTIIKLVVGYETNSLGILSEALHSGLDVVAAVITLAAVHISDKPADREHHYGHGKVENFSALIEAVLLLLTCSWIIYEAIYRLTHPAIHVEVTIWSYAVVLLAIGVDITRSISLRRVAKKYNSQALEADALHFSSDILSSGVVLAGLIGAELGWFVTDSIAGLLVAIIVIVISFQLAKRAVDSLLDKAPREVEMQIKEVLKHNHDITGYHDLQVRSSGGDVFVDVCIHVPPEESILVAHNTADSLEKEISESVRFKVHTTIHIEPEGHNIIK</sequence>
<feature type="transmembrane region" description="Helical" evidence="7">
    <location>
        <begin position="7"/>
        <end position="28"/>
    </location>
</feature>
<dbReference type="InterPro" id="IPR002524">
    <property type="entry name" value="Cation_efflux"/>
</dbReference>
<feature type="domain" description="Cation efflux protein cytoplasmic" evidence="9">
    <location>
        <begin position="207"/>
        <end position="284"/>
    </location>
</feature>
<evidence type="ECO:0000256" key="4">
    <source>
        <dbReference type="ARBA" id="ARBA00022692"/>
    </source>
</evidence>
<keyword evidence="6 7" id="KW-0472">Membrane</keyword>
<dbReference type="InterPro" id="IPR036837">
    <property type="entry name" value="Cation_efflux_CTD_sf"/>
</dbReference>
<dbReference type="Pfam" id="PF16916">
    <property type="entry name" value="ZT_dimer"/>
    <property type="match status" value="1"/>
</dbReference>
<accession>A0A7W5DQA4</accession>
<dbReference type="SUPFAM" id="SSF160240">
    <property type="entry name" value="Cation efflux protein cytoplasmic domain-like"/>
    <property type="match status" value="1"/>
</dbReference>
<dbReference type="PANTHER" id="PTHR43840:SF15">
    <property type="entry name" value="MITOCHONDRIAL METAL TRANSPORTER 1-RELATED"/>
    <property type="match status" value="1"/>
</dbReference>
<dbReference type="GO" id="GO:0016020">
    <property type="term" value="C:membrane"/>
    <property type="evidence" value="ECO:0007669"/>
    <property type="project" value="UniProtKB-SubCell"/>
</dbReference>
<evidence type="ECO:0000256" key="6">
    <source>
        <dbReference type="ARBA" id="ARBA00023136"/>
    </source>
</evidence>
<evidence type="ECO:0000259" key="8">
    <source>
        <dbReference type="Pfam" id="PF01545"/>
    </source>
</evidence>
<feature type="domain" description="Cation efflux protein transmembrane" evidence="8">
    <location>
        <begin position="10"/>
        <end position="203"/>
    </location>
</feature>
<dbReference type="GO" id="GO:0008324">
    <property type="term" value="F:monoatomic cation transmembrane transporter activity"/>
    <property type="evidence" value="ECO:0007669"/>
    <property type="project" value="InterPro"/>
</dbReference>
<evidence type="ECO:0000256" key="1">
    <source>
        <dbReference type="ARBA" id="ARBA00004141"/>
    </source>
</evidence>
<evidence type="ECO:0000256" key="5">
    <source>
        <dbReference type="ARBA" id="ARBA00022989"/>
    </source>
</evidence>
<feature type="transmembrane region" description="Helical" evidence="7">
    <location>
        <begin position="40"/>
        <end position="58"/>
    </location>
</feature>
<comment type="caution">
    <text evidence="10">The sequence shown here is derived from an EMBL/GenBank/DDBJ whole genome shotgun (WGS) entry which is preliminary data.</text>
</comment>
<dbReference type="InterPro" id="IPR027470">
    <property type="entry name" value="Cation_efflux_CTD"/>
</dbReference>
<evidence type="ECO:0000256" key="7">
    <source>
        <dbReference type="SAM" id="Phobius"/>
    </source>
</evidence>
<feature type="transmembrane region" description="Helical" evidence="7">
    <location>
        <begin position="110"/>
        <end position="127"/>
    </location>
</feature>
<dbReference type="Gene3D" id="1.20.1510.10">
    <property type="entry name" value="Cation efflux protein transmembrane domain"/>
    <property type="match status" value="1"/>
</dbReference>
<dbReference type="NCBIfam" id="TIGR01297">
    <property type="entry name" value="CDF"/>
    <property type="match status" value="1"/>
</dbReference>
<feature type="transmembrane region" description="Helical" evidence="7">
    <location>
        <begin position="172"/>
        <end position="195"/>
    </location>
</feature>
<dbReference type="Proteomes" id="UP000544222">
    <property type="component" value="Unassembled WGS sequence"/>
</dbReference>
<evidence type="ECO:0000313" key="10">
    <source>
        <dbReference type="EMBL" id="MBB3186343.1"/>
    </source>
</evidence>
<comment type="subcellular location">
    <subcellularLocation>
        <location evidence="1">Membrane</location>
        <topology evidence="1">Multi-pass membrane protein</topology>
    </subcellularLocation>
</comment>
<evidence type="ECO:0000256" key="2">
    <source>
        <dbReference type="ARBA" id="ARBA00008114"/>
    </source>
</evidence>
<keyword evidence="4 7" id="KW-0812">Transmembrane</keyword>
<evidence type="ECO:0000259" key="9">
    <source>
        <dbReference type="Pfam" id="PF16916"/>
    </source>
</evidence>